<dbReference type="EMBL" id="SJPM01000007">
    <property type="protein sequence ID" value="TWT95015.1"/>
    <property type="molecule type" value="Genomic_DNA"/>
</dbReference>
<comment type="caution">
    <text evidence="3">The sequence shown here is derived from an EMBL/GenBank/DDBJ whole genome shotgun (WGS) entry which is preliminary data.</text>
</comment>
<feature type="compositionally biased region" description="Basic and acidic residues" evidence="1">
    <location>
        <begin position="1106"/>
        <end position="1140"/>
    </location>
</feature>
<dbReference type="NCBIfam" id="TIGR04519">
    <property type="entry name" value="MoCo_extend_TAT"/>
    <property type="match status" value="1"/>
</dbReference>
<feature type="region of interest" description="Disordered" evidence="1">
    <location>
        <begin position="1"/>
        <end position="34"/>
    </location>
</feature>
<dbReference type="SUPFAM" id="SSF50692">
    <property type="entry name" value="ADC-like"/>
    <property type="match status" value="1"/>
</dbReference>
<dbReference type="SUPFAM" id="SSF53706">
    <property type="entry name" value="Formate dehydrogenase/DMSO reductase, domains 1-3"/>
    <property type="match status" value="1"/>
</dbReference>
<dbReference type="Gene3D" id="3.30.70.20">
    <property type="match status" value="2"/>
</dbReference>
<dbReference type="RefSeq" id="WP_146578963.1">
    <property type="nucleotide sequence ID" value="NZ_SJPM01000007.1"/>
</dbReference>
<gene>
    <name evidence="3" type="primary">ttrB</name>
    <name evidence="3" type="ORF">Pla100_35940</name>
</gene>
<dbReference type="Proteomes" id="UP000316213">
    <property type="component" value="Unassembled WGS sequence"/>
</dbReference>
<evidence type="ECO:0000256" key="1">
    <source>
        <dbReference type="SAM" id="MobiDB-lite"/>
    </source>
</evidence>
<accession>A0A5C6A6K5</accession>
<sequence length="1154" mass="125812">MTQTSQKSESTSKQSGPRKGAGLDQCPSSVGRVEDNANAVKAKPAYWRSLSELNQSEDFATNYLNREFPKAASEFPEGVSRRRWMQLMSASLAMAGAAGCRYPEELIAPFVIRPEGRIPGESYLRATNFELAGDVYHLLVSCVDGRPIKIEPNNEHPAGGVAGHYAQACVIGLYDPDRARGETGVPIRREDKRRLESDWESFANYGQALLRSVGQGDGVAVLMPPTTSPTTLRMIAKLQEKLPASQVCVYNAIDGGVMEAATAKAFGKSARQTFDFSDAEVIVSLQSDFLGNATSSLNNAKSFAQNRDPVHGKMSRLYVAEGGYTTTGAAADARLAIRPSQMAAMLAELGRRVEKAKSGKLDAAEMALETVAEPDQAYSEISPEERMNRFLDSAAADLAAAGDKGVVIVGEPLGADLVAAGIDMNSKLGSLGKIQKFVATQDGKLKNRIDLKELTKKMSDGVVNTVLIFDANAVHTAPGDVDFATALERVEHSIYLGIYDDETAELCDWSLPMVHPLESWGDCIGKDGHYGVCQPQILPLLGGQTSAEVLALMLDEPTTDIQQIVRRTADEVTGAAISDRQWRKLLHDGYSEELVVESEPMTAASVTVELPSEGPEAIVDIEDPTFKDQFEVIFTPSEGLYDGRFANIGWLQEMPQSITKLTWDNAAIMSPKSARALGTKHGLMVTIRRDEDTVSLPVFEIPGCAPGVITVAIGYGRNRVGMVGGLAGEDIPTVGVDVSPIRTTESMALAYPVEARPRLNEYELCTTQDHWAIDELGRDEAEFRSFTLVREGTTALLKKLPEFTEAKGPHVPKVGVAGSLWLEPINEIERSERREDQIPQWGMSIDLTKCIGCNGCVIACQAENNVPIVGKEQVGKSREMHWLRIDRYFQGDEDNADIVQEPVACMHCETAPCEQVCPVAATVHTNDGINAMAYNRCIGTRYCANNCPYKVRRFNYFNYNKDVGVGYGIDAYPGSIESASRKLQSLVLNPEVTVRGRGVMEKCTYCVQRVEKAKIEARKDGGRPIADGDVVTACQAACATGAIEFGNIADETSRVSKAKSDIRSYGMLTQLNVKPRTTYLSRIRNTPVALMTRPQINDLLFLEAPHHGEHGEGEHGDHGHDAHGHDDKGHDDDAHGDEKKHSRRMVGKFQLPIV</sequence>
<dbReference type="CDD" id="cd10551">
    <property type="entry name" value="PsrB"/>
    <property type="match status" value="1"/>
</dbReference>
<feature type="compositionally biased region" description="Low complexity" evidence="1">
    <location>
        <begin position="1"/>
        <end position="15"/>
    </location>
</feature>
<dbReference type="PROSITE" id="PS51379">
    <property type="entry name" value="4FE4S_FER_2"/>
    <property type="match status" value="3"/>
</dbReference>
<reference evidence="3 4" key="1">
    <citation type="submission" date="2019-02" db="EMBL/GenBank/DDBJ databases">
        <title>Deep-cultivation of Planctomycetes and their phenomic and genomic characterization uncovers novel biology.</title>
        <authorList>
            <person name="Wiegand S."/>
            <person name="Jogler M."/>
            <person name="Boedeker C."/>
            <person name="Pinto D."/>
            <person name="Vollmers J."/>
            <person name="Rivas-Marin E."/>
            <person name="Kohn T."/>
            <person name="Peeters S.H."/>
            <person name="Heuer A."/>
            <person name="Rast P."/>
            <person name="Oberbeckmann S."/>
            <person name="Bunk B."/>
            <person name="Jeske O."/>
            <person name="Meyerdierks A."/>
            <person name="Storesund J.E."/>
            <person name="Kallscheuer N."/>
            <person name="Luecker S."/>
            <person name="Lage O.M."/>
            <person name="Pohl T."/>
            <person name="Merkel B.J."/>
            <person name="Hornburger P."/>
            <person name="Mueller R.-W."/>
            <person name="Bruemmer F."/>
            <person name="Labrenz M."/>
            <person name="Spormann A.M."/>
            <person name="Op Den Camp H."/>
            <person name="Overmann J."/>
            <person name="Amann R."/>
            <person name="Jetten M.S.M."/>
            <person name="Mascher T."/>
            <person name="Medema M.H."/>
            <person name="Devos D.P."/>
            <person name="Kaster A.-K."/>
            <person name="Ovreas L."/>
            <person name="Rohde M."/>
            <person name="Galperin M.Y."/>
            <person name="Jogler C."/>
        </authorList>
    </citation>
    <scope>NUCLEOTIDE SEQUENCE [LARGE SCALE GENOMIC DNA]</scope>
    <source>
        <strain evidence="3 4">Pla100</strain>
    </source>
</reference>
<proteinExistence type="predicted"/>
<dbReference type="Gene3D" id="2.40.40.20">
    <property type="match status" value="1"/>
</dbReference>
<name>A0A5C6A6K5_9BACT</name>
<dbReference type="InterPro" id="IPR017896">
    <property type="entry name" value="4Fe4S_Fe-S-bd"/>
</dbReference>
<feature type="region of interest" description="Disordered" evidence="1">
    <location>
        <begin position="1106"/>
        <end position="1154"/>
    </location>
</feature>
<evidence type="ECO:0000313" key="3">
    <source>
        <dbReference type="EMBL" id="TWT95015.1"/>
    </source>
</evidence>
<dbReference type="SUPFAM" id="SSF54862">
    <property type="entry name" value="4Fe-4S ferredoxins"/>
    <property type="match status" value="1"/>
</dbReference>
<dbReference type="PANTHER" id="PTHR42783:SF3">
    <property type="entry name" value="GLUTAMATE SYNTHASE [NADPH] SMALL CHAIN-RELATED"/>
    <property type="match status" value="1"/>
</dbReference>
<dbReference type="CDD" id="cd02784">
    <property type="entry name" value="MopB_CT_PHLH"/>
    <property type="match status" value="1"/>
</dbReference>
<dbReference type="PANTHER" id="PTHR42783">
    <property type="entry name" value="GLUTAMATE SYNTHASE [NADPH] SMALL CHAIN"/>
    <property type="match status" value="1"/>
</dbReference>
<protein>
    <submittedName>
        <fullName evidence="3">Tetrathionate reductase subunit B</fullName>
    </submittedName>
</protein>
<dbReference type="InterPro" id="IPR030948">
    <property type="entry name" value="TAT_var_transloc_signal_dom"/>
</dbReference>
<evidence type="ECO:0000313" key="4">
    <source>
        <dbReference type="Proteomes" id="UP000316213"/>
    </source>
</evidence>
<feature type="domain" description="4Fe-4S ferredoxin-type" evidence="2">
    <location>
        <begin position="928"/>
        <end position="957"/>
    </location>
</feature>
<dbReference type="Pfam" id="PF13247">
    <property type="entry name" value="Fer4_11"/>
    <property type="match status" value="1"/>
</dbReference>
<dbReference type="AlphaFoldDB" id="A0A5C6A6K5"/>
<dbReference type="OrthoDB" id="9779457at2"/>
<dbReference type="InterPro" id="IPR009010">
    <property type="entry name" value="Asp_de-COase-like_dom_sf"/>
</dbReference>
<evidence type="ECO:0000259" key="2">
    <source>
        <dbReference type="PROSITE" id="PS51379"/>
    </source>
</evidence>
<organism evidence="3 4">
    <name type="scientific">Neorhodopirellula pilleata</name>
    <dbReference type="NCBI Taxonomy" id="2714738"/>
    <lineage>
        <taxon>Bacteria</taxon>
        <taxon>Pseudomonadati</taxon>
        <taxon>Planctomycetota</taxon>
        <taxon>Planctomycetia</taxon>
        <taxon>Pirellulales</taxon>
        <taxon>Pirellulaceae</taxon>
        <taxon>Neorhodopirellula</taxon>
    </lineage>
</organism>
<feature type="domain" description="4Fe-4S ferredoxin-type" evidence="2">
    <location>
        <begin position="896"/>
        <end position="927"/>
    </location>
</feature>
<dbReference type="Gene3D" id="3.40.50.740">
    <property type="match status" value="1"/>
</dbReference>
<feature type="domain" description="4Fe-4S ferredoxin-type" evidence="2">
    <location>
        <begin position="841"/>
        <end position="871"/>
    </location>
</feature>
<keyword evidence="4" id="KW-1185">Reference proteome</keyword>